<dbReference type="EMBL" id="CP049865">
    <property type="protein sequence ID" value="QIK71409.1"/>
    <property type="molecule type" value="Genomic_DNA"/>
</dbReference>
<feature type="compositionally biased region" description="Low complexity" evidence="1">
    <location>
        <begin position="292"/>
        <end position="327"/>
    </location>
</feature>
<dbReference type="CDD" id="cd00688">
    <property type="entry name" value="ISOPREN_C2_like"/>
    <property type="match status" value="1"/>
</dbReference>
<dbReference type="RefSeq" id="WP_166231811.1">
    <property type="nucleotide sequence ID" value="NZ_CP049865.1"/>
</dbReference>
<dbReference type="AlphaFoldDB" id="A0A6G7Y3X8"/>
<proteinExistence type="predicted"/>
<evidence type="ECO:0000256" key="2">
    <source>
        <dbReference type="SAM" id="Phobius"/>
    </source>
</evidence>
<feature type="transmembrane region" description="Helical" evidence="2">
    <location>
        <begin position="333"/>
        <end position="351"/>
    </location>
</feature>
<feature type="signal peptide" evidence="3">
    <location>
        <begin position="1"/>
        <end position="28"/>
    </location>
</feature>
<dbReference type="InterPro" id="IPR051588">
    <property type="entry name" value="Cobalamin_Transport"/>
</dbReference>
<keyword evidence="2" id="KW-0472">Membrane</keyword>
<dbReference type="KEGG" id="prv:G7070_02775"/>
<keyword evidence="5" id="KW-1185">Reference proteome</keyword>
<dbReference type="Gene3D" id="1.50.10.20">
    <property type="match status" value="1"/>
</dbReference>
<evidence type="ECO:0000256" key="3">
    <source>
        <dbReference type="SAM" id="SignalP"/>
    </source>
</evidence>
<dbReference type="PANTHER" id="PTHR10559:SF18">
    <property type="entry name" value="TRANSCOBALAMIN II"/>
    <property type="match status" value="1"/>
</dbReference>
<dbReference type="InterPro" id="IPR008930">
    <property type="entry name" value="Terpenoid_cyclase/PrenylTrfase"/>
</dbReference>
<evidence type="ECO:0000313" key="4">
    <source>
        <dbReference type="EMBL" id="QIK71409.1"/>
    </source>
</evidence>
<gene>
    <name evidence="4" type="ORF">G7070_02775</name>
</gene>
<evidence type="ECO:0000256" key="1">
    <source>
        <dbReference type="SAM" id="MobiDB-lite"/>
    </source>
</evidence>
<reference evidence="4 5" key="1">
    <citation type="submission" date="2020-03" db="EMBL/GenBank/DDBJ databases">
        <title>Propioniciclava sp. nov., isolated from Hydrophilus acuminatus.</title>
        <authorList>
            <person name="Hyun D.-W."/>
            <person name="Bae J.-W."/>
        </authorList>
    </citation>
    <scope>NUCLEOTIDE SEQUENCE [LARGE SCALE GENOMIC DNA]</scope>
    <source>
        <strain evidence="4 5">HDW11</strain>
    </source>
</reference>
<organism evidence="4 5">
    <name type="scientific">Propioniciclava coleopterorum</name>
    <dbReference type="NCBI Taxonomy" id="2714937"/>
    <lineage>
        <taxon>Bacteria</taxon>
        <taxon>Bacillati</taxon>
        <taxon>Actinomycetota</taxon>
        <taxon>Actinomycetes</taxon>
        <taxon>Propionibacteriales</taxon>
        <taxon>Propionibacteriaceae</taxon>
        <taxon>Propioniciclava</taxon>
    </lineage>
</organism>
<feature type="region of interest" description="Disordered" evidence="1">
    <location>
        <begin position="286"/>
        <end position="327"/>
    </location>
</feature>
<protein>
    <recommendedName>
        <fullName evidence="6">Prenyltransferase and squalene oxidase repeat-containing protein</fullName>
    </recommendedName>
</protein>
<dbReference type="PANTHER" id="PTHR10559">
    <property type="entry name" value="TRANSCOBALAMIN-1/GASTRIC INTRINSIC FACTOR"/>
    <property type="match status" value="1"/>
</dbReference>
<keyword evidence="2" id="KW-1133">Transmembrane helix</keyword>
<evidence type="ECO:0008006" key="6">
    <source>
        <dbReference type="Google" id="ProtNLM"/>
    </source>
</evidence>
<accession>A0A6G7Y3X8</accession>
<sequence length="356" mass="34284">MNVRRNAIVAGIATVLALCLTGVLPAHASDPAAATKAAGWVAQQSIDDPAKATDALVALAAANDPATAPAVEKLTAVLTGKGKDYAAGSPEAAAKVAVALESVGQDPRTAAGADLIAAVKGGIAADGSFGSYPGPFATGLAAVALTRADEAVPDALGSKLLTFQNADGGFTYEAGQPSDADSTALAMQALSALGDQDNLDKAIAWAQANVQADGSFAGFNPVNSTAVMAAALAPTGQNVADSVAYLVGQQQPGGAFQNAGADDLLATAQATLGLAGVSYLDAAWSEAPSPSPTATPAGTTGPAASPGATAGATPAPTGAPTATAPGGVDPSGWFGPAAAVLVLAGAAVVGFRSRAS</sequence>
<dbReference type="Proteomes" id="UP000501058">
    <property type="component" value="Chromosome"/>
</dbReference>
<dbReference type="SUPFAM" id="SSF48239">
    <property type="entry name" value="Terpenoid cyclases/Protein prenyltransferases"/>
    <property type="match status" value="1"/>
</dbReference>
<keyword evidence="3" id="KW-0732">Signal</keyword>
<evidence type="ECO:0000313" key="5">
    <source>
        <dbReference type="Proteomes" id="UP000501058"/>
    </source>
</evidence>
<name>A0A6G7Y3X8_9ACTN</name>
<feature type="chain" id="PRO_5026283081" description="Prenyltransferase and squalene oxidase repeat-containing protein" evidence="3">
    <location>
        <begin position="29"/>
        <end position="356"/>
    </location>
</feature>
<keyword evidence="2" id="KW-0812">Transmembrane</keyword>